<dbReference type="PANTHER" id="PTHR14859:SF1">
    <property type="entry name" value="PGAP2-INTERACTING PROTEIN"/>
    <property type="match status" value="1"/>
</dbReference>
<proteinExistence type="predicted"/>
<dbReference type="GO" id="GO:0006506">
    <property type="term" value="P:GPI anchor biosynthetic process"/>
    <property type="evidence" value="ECO:0007669"/>
    <property type="project" value="TreeGrafter"/>
</dbReference>
<dbReference type="InterPro" id="IPR036691">
    <property type="entry name" value="Endo/exonu/phosph_ase_sf"/>
</dbReference>
<sequence length="309" mass="33061">MARKAVGGSSAGEGAEPSTTPPRTKRRKKIAVGLFSPHVISALRQERKSYIAHQSRESDGDALVASYNIHKGVGLDRRFDPYRTISVIKEIGADVIALQEADQRFGDRAGLLDLAALKRECGLIPVPMEIQQGGHGWHGNVILYRDGTVTAAHQIALPGVEPRGALVVDLKLTSGPLRIIAAHLGLLRRSRAQQVKALLSAASFDDGTPTVLVGDLNEWRLGKRSSLQGLAPAFGPLHAAIPSFPSRFPVWALDRVLGNPHSLISSVELHETPLARIASDHLPIKAVISLSEGKSTGDKQKSRDLAAAA</sequence>
<keyword evidence="3" id="KW-0540">Nuclease</keyword>
<evidence type="ECO:0000259" key="2">
    <source>
        <dbReference type="Pfam" id="PF03372"/>
    </source>
</evidence>
<feature type="region of interest" description="Disordered" evidence="1">
    <location>
        <begin position="1"/>
        <end position="27"/>
    </location>
</feature>
<dbReference type="OrthoDB" id="9813425at2"/>
<dbReference type="GO" id="GO:0004527">
    <property type="term" value="F:exonuclease activity"/>
    <property type="evidence" value="ECO:0007669"/>
    <property type="project" value="UniProtKB-KW"/>
</dbReference>
<dbReference type="InterPro" id="IPR051916">
    <property type="entry name" value="GPI-anchor_lipid_remodeler"/>
</dbReference>
<gene>
    <name evidence="3" type="ORF">EET67_03645</name>
</gene>
<dbReference type="Proteomes" id="UP000281647">
    <property type="component" value="Unassembled WGS sequence"/>
</dbReference>
<dbReference type="GO" id="GO:0016020">
    <property type="term" value="C:membrane"/>
    <property type="evidence" value="ECO:0007669"/>
    <property type="project" value="GOC"/>
</dbReference>
<dbReference type="InterPro" id="IPR005135">
    <property type="entry name" value="Endo/exonuclease/phosphatase"/>
</dbReference>
<name>A0A432VAP3_9HYPH</name>
<evidence type="ECO:0000313" key="3">
    <source>
        <dbReference type="EMBL" id="RUM99267.1"/>
    </source>
</evidence>
<comment type="caution">
    <text evidence="3">The sequence shown here is derived from an EMBL/GenBank/DDBJ whole genome shotgun (WGS) entry which is preliminary data.</text>
</comment>
<dbReference type="RefSeq" id="WP_128624259.1">
    <property type="nucleotide sequence ID" value="NZ_ML133508.1"/>
</dbReference>
<keyword evidence="3" id="KW-0255">Endonuclease</keyword>
<dbReference type="AlphaFoldDB" id="A0A432VAP3"/>
<accession>A0A432VAP3</accession>
<reference evidence="3 4" key="1">
    <citation type="submission" date="2018-11" db="EMBL/GenBank/DDBJ databases">
        <title>Pseudaminobacter arsenicus sp. nov., an arsenic-resistant bacterium isolated from arsenic-rich aquifers.</title>
        <authorList>
            <person name="Mu Y."/>
        </authorList>
    </citation>
    <scope>NUCLEOTIDE SEQUENCE [LARGE SCALE GENOMIC DNA]</scope>
    <source>
        <strain evidence="3 4">CB3</strain>
    </source>
</reference>
<dbReference type="PANTHER" id="PTHR14859">
    <property type="entry name" value="CALCOFLUOR WHITE HYPERSENSITIVE PROTEIN PRECURSOR"/>
    <property type="match status" value="1"/>
</dbReference>
<evidence type="ECO:0000313" key="4">
    <source>
        <dbReference type="Proteomes" id="UP000281647"/>
    </source>
</evidence>
<dbReference type="SUPFAM" id="SSF56219">
    <property type="entry name" value="DNase I-like"/>
    <property type="match status" value="1"/>
</dbReference>
<dbReference type="Gene3D" id="3.60.10.10">
    <property type="entry name" value="Endonuclease/exonuclease/phosphatase"/>
    <property type="match status" value="1"/>
</dbReference>
<feature type="domain" description="Endonuclease/exonuclease/phosphatase" evidence="2">
    <location>
        <begin position="65"/>
        <end position="281"/>
    </location>
</feature>
<organism evidence="3 4">
    <name type="scientific">Borborobacter arsenicus</name>
    <dbReference type="NCBI Taxonomy" id="1851146"/>
    <lineage>
        <taxon>Bacteria</taxon>
        <taxon>Pseudomonadati</taxon>
        <taxon>Pseudomonadota</taxon>
        <taxon>Alphaproteobacteria</taxon>
        <taxon>Hyphomicrobiales</taxon>
        <taxon>Phyllobacteriaceae</taxon>
        <taxon>Borborobacter</taxon>
    </lineage>
</organism>
<keyword evidence="4" id="KW-1185">Reference proteome</keyword>
<dbReference type="Pfam" id="PF03372">
    <property type="entry name" value="Exo_endo_phos"/>
    <property type="match status" value="1"/>
</dbReference>
<evidence type="ECO:0000256" key="1">
    <source>
        <dbReference type="SAM" id="MobiDB-lite"/>
    </source>
</evidence>
<keyword evidence="3" id="KW-0378">Hydrolase</keyword>
<dbReference type="GO" id="GO:0004519">
    <property type="term" value="F:endonuclease activity"/>
    <property type="evidence" value="ECO:0007669"/>
    <property type="project" value="UniProtKB-KW"/>
</dbReference>
<protein>
    <submittedName>
        <fullName evidence="3">Endonuclease/exonuclease/phosphatase family protein</fullName>
    </submittedName>
</protein>
<dbReference type="EMBL" id="RKST01000002">
    <property type="protein sequence ID" value="RUM99267.1"/>
    <property type="molecule type" value="Genomic_DNA"/>
</dbReference>
<keyword evidence="3" id="KW-0269">Exonuclease</keyword>